<keyword evidence="3" id="KW-1185">Reference proteome</keyword>
<dbReference type="InterPro" id="IPR001251">
    <property type="entry name" value="CRAL-TRIO_dom"/>
</dbReference>
<dbReference type="GO" id="GO:0016020">
    <property type="term" value="C:membrane"/>
    <property type="evidence" value="ECO:0007669"/>
    <property type="project" value="TreeGrafter"/>
</dbReference>
<dbReference type="InterPro" id="IPR036273">
    <property type="entry name" value="CRAL/TRIO_N_dom_sf"/>
</dbReference>
<dbReference type="Gene3D" id="1.20.5.1200">
    <property type="entry name" value="Alpha-tocopherol transfer"/>
    <property type="match status" value="1"/>
</dbReference>
<dbReference type="PANTHER" id="PTHR10174:SF216">
    <property type="entry name" value="CRAL-TRIO DOMAIN-CONTAINING PROTEIN-RELATED"/>
    <property type="match status" value="1"/>
</dbReference>
<name>A0A0M3QWF2_DROBS</name>
<dbReference type="OrthoDB" id="6682367at2759"/>
<proteinExistence type="predicted"/>
<dbReference type="EMBL" id="CP012525">
    <property type="protein sequence ID" value="ALC44043.1"/>
    <property type="molecule type" value="Genomic_DNA"/>
</dbReference>
<reference evidence="2 3" key="1">
    <citation type="submission" date="2015-08" db="EMBL/GenBank/DDBJ databases">
        <title>Ancestral chromatin configuration constrains chromatin evolution on differentiating sex chromosomes in Drosophila.</title>
        <authorList>
            <person name="Zhou Q."/>
            <person name="Bachtrog D."/>
        </authorList>
    </citation>
    <scope>NUCLEOTIDE SEQUENCE [LARGE SCALE GENOMIC DNA]</scope>
    <source>
        <tissue evidence="2">Whole larvae</tissue>
    </source>
</reference>
<dbReference type="SUPFAM" id="SSF52087">
    <property type="entry name" value="CRAL/TRIO domain"/>
    <property type="match status" value="1"/>
</dbReference>
<dbReference type="SMART" id="SM00516">
    <property type="entry name" value="SEC14"/>
    <property type="match status" value="1"/>
</dbReference>
<gene>
    <name evidence="2" type="ORF">Dbus_chr3Lg1209</name>
</gene>
<protein>
    <submittedName>
        <fullName evidence="2">CG33514</fullName>
    </submittedName>
</protein>
<sequence length="308" mass="35415">MPPQIREISPELQEHAVKYLNEVPERIEADLEALKTWIVQQPHLNPRTDDQFLIAFLRGCKYSLEKAKSKIDTFYMLRTKYPEMFNPTDVDNGKLREILRLGPIVYLPKLYNGARLGIFRLGPVPADKYAIHEVMQVGQVMQEITLLEDDYAIINGIILIMDMKGATAGHLFQMTPGLAKKMTTYNEEALPIRPKAQHFVNTIPGFETIFNMIKPMMSKKQQERLFIHGKMESLIEQIPLEYLPKEYGGENGSIEESVAEWEKKFDSYREYIKANANYGTDESLRPGKAIDFDSLYGTEGSFRKLNVD</sequence>
<feature type="domain" description="CRAL-TRIO" evidence="1">
    <location>
        <begin position="94"/>
        <end position="255"/>
    </location>
</feature>
<dbReference type="PANTHER" id="PTHR10174">
    <property type="entry name" value="ALPHA-TOCOPHEROL TRANSFER PROTEIN-RELATED"/>
    <property type="match status" value="1"/>
</dbReference>
<evidence type="ECO:0000313" key="2">
    <source>
        <dbReference type="EMBL" id="ALC44043.1"/>
    </source>
</evidence>
<evidence type="ECO:0000259" key="1">
    <source>
        <dbReference type="PROSITE" id="PS50191"/>
    </source>
</evidence>
<dbReference type="GO" id="GO:1902936">
    <property type="term" value="F:phosphatidylinositol bisphosphate binding"/>
    <property type="evidence" value="ECO:0007669"/>
    <property type="project" value="TreeGrafter"/>
</dbReference>
<evidence type="ECO:0000313" key="3">
    <source>
        <dbReference type="Proteomes" id="UP000494163"/>
    </source>
</evidence>
<dbReference type="InterPro" id="IPR036865">
    <property type="entry name" value="CRAL-TRIO_dom_sf"/>
</dbReference>
<dbReference type="SUPFAM" id="SSF46938">
    <property type="entry name" value="CRAL/TRIO N-terminal domain"/>
    <property type="match status" value="1"/>
</dbReference>
<dbReference type="Pfam" id="PF00650">
    <property type="entry name" value="CRAL_TRIO"/>
    <property type="match status" value="1"/>
</dbReference>
<dbReference type="InterPro" id="IPR011074">
    <property type="entry name" value="CRAL/TRIO_N_dom"/>
</dbReference>
<dbReference type="Gene3D" id="3.40.525.10">
    <property type="entry name" value="CRAL-TRIO lipid binding domain"/>
    <property type="match status" value="1"/>
</dbReference>
<dbReference type="STRING" id="30019.A0A0M3QWF2"/>
<dbReference type="PRINTS" id="PR00180">
    <property type="entry name" value="CRETINALDHBP"/>
</dbReference>
<dbReference type="CDD" id="cd00170">
    <property type="entry name" value="SEC14"/>
    <property type="match status" value="1"/>
</dbReference>
<dbReference type="PROSITE" id="PS50191">
    <property type="entry name" value="CRAL_TRIO"/>
    <property type="match status" value="1"/>
</dbReference>
<dbReference type="AlphaFoldDB" id="A0A0M3QWF2"/>
<accession>A0A0M3QWF2</accession>
<dbReference type="Proteomes" id="UP000494163">
    <property type="component" value="Chromosome 3L"/>
</dbReference>
<organism evidence="2 3">
    <name type="scientific">Drosophila busckii</name>
    <name type="common">Fruit fly</name>
    <dbReference type="NCBI Taxonomy" id="30019"/>
    <lineage>
        <taxon>Eukaryota</taxon>
        <taxon>Metazoa</taxon>
        <taxon>Ecdysozoa</taxon>
        <taxon>Arthropoda</taxon>
        <taxon>Hexapoda</taxon>
        <taxon>Insecta</taxon>
        <taxon>Pterygota</taxon>
        <taxon>Neoptera</taxon>
        <taxon>Endopterygota</taxon>
        <taxon>Diptera</taxon>
        <taxon>Brachycera</taxon>
        <taxon>Muscomorpha</taxon>
        <taxon>Ephydroidea</taxon>
        <taxon>Drosophilidae</taxon>
        <taxon>Drosophila</taxon>
    </lineage>
</organism>
<dbReference type="Gene3D" id="1.10.8.20">
    <property type="entry name" value="N-terminal domain of phosphatidylinositol transfer protein sec14p"/>
    <property type="match status" value="1"/>
</dbReference>
<dbReference type="OMA" id="KMQSRLF"/>
<dbReference type="SMART" id="SM01100">
    <property type="entry name" value="CRAL_TRIO_N"/>
    <property type="match status" value="1"/>
</dbReference>
<dbReference type="SMR" id="A0A0M3QWF2"/>